<dbReference type="AlphaFoldDB" id="A0A0D7A882"/>
<dbReference type="PANTHER" id="PTHR42923">
    <property type="entry name" value="PROTOPORPHYRINOGEN OXIDASE"/>
    <property type="match status" value="1"/>
</dbReference>
<organism evidence="2 3">
    <name type="scientific">Fistulina hepatica ATCC 64428</name>
    <dbReference type="NCBI Taxonomy" id="1128425"/>
    <lineage>
        <taxon>Eukaryota</taxon>
        <taxon>Fungi</taxon>
        <taxon>Dikarya</taxon>
        <taxon>Basidiomycota</taxon>
        <taxon>Agaricomycotina</taxon>
        <taxon>Agaricomycetes</taxon>
        <taxon>Agaricomycetidae</taxon>
        <taxon>Agaricales</taxon>
        <taxon>Fistulinaceae</taxon>
        <taxon>Fistulina</taxon>
    </lineage>
</organism>
<dbReference type="Proteomes" id="UP000054144">
    <property type="component" value="Unassembled WGS sequence"/>
</dbReference>
<evidence type="ECO:0000313" key="2">
    <source>
        <dbReference type="EMBL" id="KIY47003.1"/>
    </source>
</evidence>
<dbReference type="EMBL" id="KN882016">
    <property type="protein sequence ID" value="KIY47003.1"/>
    <property type="molecule type" value="Genomic_DNA"/>
</dbReference>
<dbReference type="Pfam" id="PF13450">
    <property type="entry name" value="NAD_binding_8"/>
    <property type="match status" value="1"/>
</dbReference>
<dbReference type="SUPFAM" id="SSF51905">
    <property type="entry name" value="FAD/NAD(P)-binding domain"/>
    <property type="match status" value="1"/>
</dbReference>
<dbReference type="GO" id="GO:0016491">
    <property type="term" value="F:oxidoreductase activity"/>
    <property type="evidence" value="ECO:0007669"/>
    <property type="project" value="TreeGrafter"/>
</dbReference>
<keyword evidence="1" id="KW-0472">Membrane</keyword>
<keyword evidence="3" id="KW-1185">Reference proteome</keyword>
<evidence type="ECO:0008006" key="4">
    <source>
        <dbReference type="Google" id="ProtNLM"/>
    </source>
</evidence>
<keyword evidence="1" id="KW-1133">Transmembrane helix</keyword>
<gene>
    <name evidence="2" type="ORF">FISHEDRAFT_46098</name>
</gene>
<name>A0A0D7A882_9AGAR</name>
<evidence type="ECO:0000256" key="1">
    <source>
        <dbReference type="SAM" id="Phobius"/>
    </source>
</evidence>
<dbReference type="InterPro" id="IPR050464">
    <property type="entry name" value="Zeta_carotene_desat/Oxidored"/>
</dbReference>
<evidence type="ECO:0000313" key="3">
    <source>
        <dbReference type="Proteomes" id="UP000054144"/>
    </source>
</evidence>
<dbReference type="Gene3D" id="3.50.50.60">
    <property type="entry name" value="FAD/NAD(P)-binding domain"/>
    <property type="match status" value="1"/>
</dbReference>
<dbReference type="PANTHER" id="PTHR42923:SF17">
    <property type="entry name" value="AMINE OXIDASE DOMAIN-CONTAINING PROTEIN"/>
    <property type="match status" value="1"/>
</dbReference>
<accession>A0A0D7A882</accession>
<dbReference type="InterPro" id="IPR036188">
    <property type="entry name" value="FAD/NAD-bd_sf"/>
</dbReference>
<feature type="transmembrane region" description="Helical" evidence="1">
    <location>
        <begin position="178"/>
        <end position="201"/>
    </location>
</feature>
<proteinExistence type="predicted"/>
<protein>
    <recommendedName>
        <fullName evidence="4">FAD/NAD(P)-binding domain-containing protein</fullName>
    </recommendedName>
</protein>
<keyword evidence="1" id="KW-0812">Transmembrane</keyword>
<dbReference type="OrthoDB" id="1111734at2759"/>
<sequence length="560" mass="61536">MGLRAERMVKVAVIGSGLAGLTAAHLLCSKANDIRCQDGVDFEVHLFEKNESLGMDASSISVPVPSLDAKDDHSIRINVPMRSFQAGYYPQLMALYKSLGVAFQPANFTYSFSHLLRTSSTIGKFEEQRQIIAYMLYNGSSGRRGISVPAILQDFAGGRVRPKGYLLTSHDRFLAGAAWIWTMALFVLSSLQLLFCYLWLISYSIPLFRSRATSCMSFIDWADESAPSNFLARWLGLDTVWDAFVTSVLVPLFSAVCTAPESMVLAHPVEEFLDYIWLTLGTNHYVTVHGVRDVVARLSLCVRHVHLNTPVSALRADLDDPALISVHTGDDLHTNVLSGFNHVVFATEAPEAAYLLQGYAASLPSVMNAKCRAVEKQVHCLRRFAYTKNIVVNHRDASLLPRDLRDYRDLNFVVSQGSHLLHDTVDGSACPIVSSAFTMATQIIALGKTNAVVYQTTNPVFSPSENTILSVTKLDRAVLTLQSKGAVRDLIDTGGRHWWETTGRLGPLQGAGTAGPGIWLCGSYAYPGIPLLEGCVASARNVVEQGIWAQEGVTKRDYLW</sequence>
<reference evidence="2 3" key="1">
    <citation type="journal article" date="2015" name="Fungal Genet. Biol.">
        <title>Evolution of novel wood decay mechanisms in Agaricales revealed by the genome sequences of Fistulina hepatica and Cylindrobasidium torrendii.</title>
        <authorList>
            <person name="Floudas D."/>
            <person name="Held B.W."/>
            <person name="Riley R."/>
            <person name="Nagy L.G."/>
            <person name="Koehler G."/>
            <person name="Ransdell A.S."/>
            <person name="Younus H."/>
            <person name="Chow J."/>
            <person name="Chiniquy J."/>
            <person name="Lipzen A."/>
            <person name="Tritt A."/>
            <person name="Sun H."/>
            <person name="Haridas S."/>
            <person name="LaButti K."/>
            <person name="Ohm R.A."/>
            <person name="Kues U."/>
            <person name="Blanchette R.A."/>
            <person name="Grigoriev I.V."/>
            <person name="Minto R.E."/>
            <person name="Hibbett D.S."/>
        </authorList>
    </citation>
    <scope>NUCLEOTIDE SEQUENCE [LARGE SCALE GENOMIC DNA]</scope>
    <source>
        <strain evidence="2 3">ATCC 64428</strain>
    </source>
</reference>